<dbReference type="Proteomes" id="UP001519460">
    <property type="component" value="Unassembled WGS sequence"/>
</dbReference>
<evidence type="ECO:0000313" key="6">
    <source>
        <dbReference type="EMBL" id="KAK7491088.1"/>
    </source>
</evidence>
<gene>
    <name evidence="6" type="ORF">BaRGS_00017652</name>
</gene>
<evidence type="ECO:0000313" key="7">
    <source>
        <dbReference type="Proteomes" id="UP001519460"/>
    </source>
</evidence>
<keyword evidence="2" id="KW-0272">Extracellular matrix</keyword>
<dbReference type="InterPro" id="IPR013783">
    <property type="entry name" value="Ig-like_fold"/>
</dbReference>
<dbReference type="InterPro" id="IPR050373">
    <property type="entry name" value="Fibrinogen_C-term_domain"/>
</dbReference>
<feature type="chain" id="PRO_5044813402" description="Fibrinogen C-terminal domain-containing protein" evidence="4">
    <location>
        <begin position="20"/>
        <end position="368"/>
    </location>
</feature>
<evidence type="ECO:0000256" key="1">
    <source>
        <dbReference type="ARBA" id="ARBA00004498"/>
    </source>
</evidence>
<evidence type="ECO:0000259" key="5">
    <source>
        <dbReference type="PROSITE" id="PS51406"/>
    </source>
</evidence>
<dbReference type="Gene3D" id="2.60.40.10">
    <property type="entry name" value="Immunoglobulins"/>
    <property type="match status" value="1"/>
</dbReference>
<organism evidence="6 7">
    <name type="scientific">Batillaria attramentaria</name>
    <dbReference type="NCBI Taxonomy" id="370345"/>
    <lineage>
        <taxon>Eukaryota</taxon>
        <taxon>Metazoa</taxon>
        <taxon>Spiralia</taxon>
        <taxon>Lophotrochozoa</taxon>
        <taxon>Mollusca</taxon>
        <taxon>Gastropoda</taxon>
        <taxon>Caenogastropoda</taxon>
        <taxon>Sorbeoconcha</taxon>
        <taxon>Cerithioidea</taxon>
        <taxon>Batillariidae</taxon>
        <taxon>Batillaria</taxon>
    </lineage>
</organism>
<dbReference type="SMART" id="SM00186">
    <property type="entry name" value="FBG"/>
    <property type="match status" value="1"/>
</dbReference>
<sequence length="368" mass="40617">MANCLTVVWIVGSFAAAAGMQWTTPAFLVNGSTVRACEEDTVTFHWNFSTDPAEHLVDVEWYFHTPGDSGVIIATFVAGNFFETPSSSQKLDFLPHAGIRLSNVSEPDFGTYSVHVNLELHGSIMKHVQETPLGSQVNSTSFTSGRFLLNLPNPVTQGNYSCQLQLPYVTSICGRLNSSLLGQATVKVDDLDVELAVLKARLEAVEQENARLSARLEVLEQRNPDTDGWGWLGGLKDIYTLTSSDQCTVRVDLADWNGNTAYAKYTTFYTDGPDKNYVLHVGGYSGTAGDSFSFQNNSPFSTVDRDNNHNSRDCGVESSSGWWHSNCARSDLNGPYSTADDTWAWFAWADWLKFQALKGCDMKIQPKN</sequence>
<dbReference type="SUPFAM" id="SSF48726">
    <property type="entry name" value="Immunoglobulin"/>
    <property type="match status" value="1"/>
</dbReference>
<dbReference type="PANTHER" id="PTHR19143">
    <property type="entry name" value="FIBRINOGEN/TENASCIN/ANGIOPOEITIN"/>
    <property type="match status" value="1"/>
</dbReference>
<evidence type="ECO:0000256" key="4">
    <source>
        <dbReference type="SAM" id="SignalP"/>
    </source>
</evidence>
<dbReference type="PROSITE" id="PS51406">
    <property type="entry name" value="FIBRINOGEN_C_2"/>
    <property type="match status" value="1"/>
</dbReference>
<reference evidence="6 7" key="1">
    <citation type="journal article" date="2023" name="Sci. Data">
        <title>Genome assembly of the Korean intertidal mud-creeper Batillaria attramentaria.</title>
        <authorList>
            <person name="Patra A.K."/>
            <person name="Ho P.T."/>
            <person name="Jun S."/>
            <person name="Lee S.J."/>
            <person name="Kim Y."/>
            <person name="Won Y.J."/>
        </authorList>
    </citation>
    <scope>NUCLEOTIDE SEQUENCE [LARGE SCALE GENOMIC DNA]</scope>
    <source>
        <strain evidence="6">Wonlab-2016</strain>
    </source>
</reference>
<dbReference type="EMBL" id="JACVVK020000119">
    <property type="protein sequence ID" value="KAK7491088.1"/>
    <property type="molecule type" value="Genomic_DNA"/>
</dbReference>
<evidence type="ECO:0000256" key="3">
    <source>
        <dbReference type="SAM" id="Coils"/>
    </source>
</evidence>
<dbReference type="InterPro" id="IPR002181">
    <property type="entry name" value="Fibrinogen_a/b/g_C_dom"/>
</dbReference>
<dbReference type="InterPro" id="IPR036056">
    <property type="entry name" value="Fibrinogen-like_C"/>
</dbReference>
<dbReference type="Pfam" id="PF00147">
    <property type="entry name" value="Fibrinogen_C"/>
    <property type="match status" value="1"/>
</dbReference>
<proteinExistence type="predicted"/>
<comment type="subcellular location">
    <subcellularLocation>
        <location evidence="1">Secreted</location>
        <location evidence="1">Extracellular space</location>
        <location evidence="1">Extracellular matrix</location>
    </subcellularLocation>
</comment>
<feature type="domain" description="Fibrinogen C-terminal" evidence="5">
    <location>
        <begin position="234"/>
        <end position="368"/>
    </location>
</feature>
<name>A0ABD0KVZ7_9CAEN</name>
<comment type="caution">
    <text evidence="6">The sequence shown here is derived from an EMBL/GenBank/DDBJ whole genome shotgun (WGS) entry which is preliminary data.</text>
</comment>
<evidence type="ECO:0000256" key="2">
    <source>
        <dbReference type="ARBA" id="ARBA00022530"/>
    </source>
</evidence>
<dbReference type="PANTHER" id="PTHR19143:SF394">
    <property type="entry name" value="ANGIOPOIETIN-RELATED PROTEIN 3-LIKE"/>
    <property type="match status" value="1"/>
</dbReference>
<dbReference type="InterPro" id="IPR036179">
    <property type="entry name" value="Ig-like_dom_sf"/>
</dbReference>
<keyword evidence="2" id="KW-0964">Secreted</keyword>
<feature type="signal peptide" evidence="4">
    <location>
        <begin position="1"/>
        <end position="19"/>
    </location>
</feature>
<dbReference type="InterPro" id="IPR014716">
    <property type="entry name" value="Fibrinogen_a/b/g_C_1"/>
</dbReference>
<keyword evidence="3" id="KW-0175">Coiled coil</keyword>
<protein>
    <recommendedName>
        <fullName evidence="5">Fibrinogen C-terminal domain-containing protein</fullName>
    </recommendedName>
</protein>
<dbReference type="SUPFAM" id="SSF56496">
    <property type="entry name" value="Fibrinogen C-terminal domain-like"/>
    <property type="match status" value="1"/>
</dbReference>
<keyword evidence="7" id="KW-1185">Reference proteome</keyword>
<feature type="coiled-coil region" evidence="3">
    <location>
        <begin position="188"/>
        <end position="222"/>
    </location>
</feature>
<accession>A0ABD0KVZ7</accession>
<keyword evidence="4" id="KW-0732">Signal</keyword>
<dbReference type="Gene3D" id="3.90.215.10">
    <property type="entry name" value="Gamma Fibrinogen, chain A, domain 1"/>
    <property type="match status" value="1"/>
</dbReference>
<dbReference type="AlphaFoldDB" id="A0ABD0KVZ7"/>